<dbReference type="AlphaFoldDB" id="A0A2S7I289"/>
<evidence type="ECO:0000256" key="1">
    <source>
        <dbReference type="SAM" id="Phobius"/>
    </source>
</evidence>
<dbReference type="Proteomes" id="UP000238565">
    <property type="component" value="Unassembled WGS sequence"/>
</dbReference>
<keyword evidence="1" id="KW-1133">Transmembrane helix</keyword>
<organism evidence="2 3">
    <name type="scientific">Cloacibacterium normanense</name>
    <dbReference type="NCBI Taxonomy" id="237258"/>
    <lineage>
        <taxon>Bacteria</taxon>
        <taxon>Pseudomonadati</taxon>
        <taxon>Bacteroidota</taxon>
        <taxon>Flavobacteriia</taxon>
        <taxon>Flavobacteriales</taxon>
        <taxon>Weeksellaceae</taxon>
    </lineage>
</organism>
<keyword evidence="1" id="KW-0472">Membrane</keyword>
<dbReference type="RefSeq" id="WP_104794364.1">
    <property type="nucleotide sequence ID" value="NZ_PTPZ01000009.1"/>
</dbReference>
<keyword evidence="1" id="KW-0812">Transmembrane</keyword>
<accession>A0A2S7I289</accession>
<reference evidence="2 3" key="1">
    <citation type="submission" date="2018-02" db="EMBL/GenBank/DDBJ databases">
        <title>Draft genome sequence of bacterial isolates from marine environment.</title>
        <authorList>
            <person name="Singh S.K."/>
            <person name="Hill R."/>
            <person name="Major S."/>
            <person name="Cai H."/>
            <person name="Li Y."/>
        </authorList>
    </citation>
    <scope>NUCLEOTIDE SEQUENCE [LARGE SCALE GENOMIC DNA]</scope>
    <source>
        <strain evidence="2 3">IMET F</strain>
    </source>
</reference>
<protein>
    <recommendedName>
        <fullName evidence="4">DUF1232 domain-containing protein</fullName>
    </recommendedName>
</protein>
<dbReference type="EMBL" id="PTPZ01000009">
    <property type="protein sequence ID" value="PPZ90629.1"/>
    <property type="molecule type" value="Genomic_DNA"/>
</dbReference>
<evidence type="ECO:0000313" key="3">
    <source>
        <dbReference type="Proteomes" id="UP000238565"/>
    </source>
</evidence>
<evidence type="ECO:0000313" key="2">
    <source>
        <dbReference type="EMBL" id="PPZ90629.1"/>
    </source>
</evidence>
<gene>
    <name evidence="2" type="ORF">C3729_11920</name>
</gene>
<proteinExistence type="predicted"/>
<comment type="caution">
    <text evidence="2">The sequence shown here is derived from an EMBL/GenBank/DDBJ whole genome shotgun (WGS) entry which is preliminary data.</text>
</comment>
<feature type="transmembrane region" description="Helical" evidence="1">
    <location>
        <begin position="35"/>
        <end position="53"/>
    </location>
</feature>
<sequence length="107" mass="12351">MKKIALLFQAFKKDGLFSKFPKILKMFKAYKKGEFQMDLMNVIIPLAAFVYIISPLDFLPGIFLDDLGILALVLPMVLKEVDRFIIWENEKNAVKKDNKVIDAEIIE</sequence>
<name>A0A2S7I289_9FLAO</name>
<evidence type="ECO:0008006" key="4">
    <source>
        <dbReference type="Google" id="ProtNLM"/>
    </source>
</evidence>